<keyword evidence="1" id="KW-0812">Transmembrane</keyword>
<dbReference type="AlphaFoldDB" id="A0A498D209"/>
<keyword evidence="1" id="KW-1133">Transmembrane helix</keyword>
<keyword evidence="3" id="KW-1185">Reference proteome</keyword>
<evidence type="ECO:0000313" key="2">
    <source>
        <dbReference type="EMBL" id="RLL12474.1"/>
    </source>
</evidence>
<gene>
    <name evidence="2" type="ORF">D4A47_05750</name>
</gene>
<proteinExistence type="predicted"/>
<name>A0A498D209_9FIRM</name>
<evidence type="ECO:0000256" key="1">
    <source>
        <dbReference type="SAM" id="Phobius"/>
    </source>
</evidence>
<evidence type="ECO:0000313" key="3">
    <source>
        <dbReference type="Proteomes" id="UP000276301"/>
    </source>
</evidence>
<comment type="caution">
    <text evidence="2">The sequence shown here is derived from an EMBL/GenBank/DDBJ whole genome shotgun (WGS) entry which is preliminary data.</text>
</comment>
<dbReference type="EMBL" id="RCHT01000006">
    <property type="protein sequence ID" value="RLL12474.1"/>
    <property type="molecule type" value="Genomic_DNA"/>
</dbReference>
<dbReference type="InterPro" id="IPR007060">
    <property type="entry name" value="FtsL/DivIC"/>
</dbReference>
<organism evidence="2 3">
    <name type="scientific">Anaerotruncus massiliensis</name>
    <name type="common">ex Liu et al. 2021</name>
    <dbReference type="NCBI Taxonomy" id="2321404"/>
    <lineage>
        <taxon>Bacteria</taxon>
        <taxon>Bacillati</taxon>
        <taxon>Bacillota</taxon>
        <taxon>Clostridia</taxon>
        <taxon>Eubacteriales</taxon>
        <taxon>Oscillospiraceae</taxon>
        <taxon>Anaerotruncus</taxon>
    </lineage>
</organism>
<dbReference type="Pfam" id="PF04977">
    <property type="entry name" value="DivIC"/>
    <property type="match status" value="1"/>
</dbReference>
<protein>
    <recommendedName>
        <fullName evidence="4">Septum formation initiator family protein</fullName>
    </recommendedName>
</protein>
<dbReference type="Proteomes" id="UP000276301">
    <property type="component" value="Unassembled WGS sequence"/>
</dbReference>
<accession>A0A498D209</accession>
<dbReference type="RefSeq" id="WP_121586537.1">
    <property type="nucleotide sequence ID" value="NZ_RCHT01000006.1"/>
</dbReference>
<feature type="transmembrane region" description="Helical" evidence="1">
    <location>
        <begin position="12"/>
        <end position="31"/>
    </location>
</feature>
<sequence length="96" mass="10842">MKSVRGKKKSLFIRFCIFAFAAYVVVSLITLQMEISSKRNLLANVTAQLEDQVVANKEVERQIALGDDRDFMARIARDKLDMGVADERVFRDTAGT</sequence>
<evidence type="ECO:0008006" key="4">
    <source>
        <dbReference type="Google" id="ProtNLM"/>
    </source>
</evidence>
<keyword evidence="1" id="KW-0472">Membrane</keyword>
<reference evidence="2 3" key="1">
    <citation type="submission" date="2018-10" db="EMBL/GenBank/DDBJ databases">
        <title>Anaerotruncus faecis sp. nov., isolated from human feces.</title>
        <authorList>
            <person name="Wang Y.-J."/>
        </authorList>
    </citation>
    <scope>NUCLEOTIDE SEQUENCE [LARGE SCALE GENOMIC DNA]</scope>
    <source>
        <strain evidence="2 3">22A2-44</strain>
    </source>
</reference>